<dbReference type="Proteomes" id="UP000504603">
    <property type="component" value="Unplaced"/>
</dbReference>
<dbReference type="GeneID" id="111010572"/>
<accession>A0A6J1CD40</accession>
<dbReference type="PANTHER" id="PTHR36074">
    <property type="entry name" value="ISOPENTENYL-DIPHOSPHATE DELTA-ISOMERASE"/>
    <property type="match status" value="1"/>
</dbReference>
<evidence type="ECO:0000313" key="2">
    <source>
        <dbReference type="RefSeq" id="XP_022139725.1"/>
    </source>
</evidence>
<gene>
    <name evidence="2" type="primary">LOC111010572</name>
</gene>
<proteinExistence type="predicted"/>
<evidence type="ECO:0000313" key="1">
    <source>
        <dbReference type="Proteomes" id="UP000504603"/>
    </source>
</evidence>
<name>A0A6J1CD40_MOMCH</name>
<dbReference type="RefSeq" id="XP_022139725.1">
    <property type="nucleotide sequence ID" value="XM_022284033.1"/>
</dbReference>
<dbReference type="AlphaFoldDB" id="A0A6J1CD40"/>
<reference evidence="2" key="1">
    <citation type="submission" date="2025-08" db="UniProtKB">
        <authorList>
            <consortium name="RefSeq"/>
        </authorList>
    </citation>
    <scope>IDENTIFICATION</scope>
    <source>
        <strain evidence="2">OHB3-1</strain>
    </source>
</reference>
<dbReference type="OrthoDB" id="1925570at2759"/>
<protein>
    <submittedName>
        <fullName evidence="2">Uncharacterized protein LOC111010572</fullName>
    </submittedName>
</protein>
<dbReference type="PANTHER" id="PTHR36074:SF1">
    <property type="entry name" value="ISOPENTENYL-DIPHOSPHATE DELTA-ISOMERASE"/>
    <property type="match status" value="1"/>
</dbReference>
<keyword evidence="1" id="KW-1185">Reference proteome</keyword>
<organism evidence="1 2">
    <name type="scientific">Momordica charantia</name>
    <name type="common">Bitter gourd</name>
    <name type="synonym">Balsam pear</name>
    <dbReference type="NCBI Taxonomy" id="3673"/>
    <lineage>
        <taxon>Eukaryota</taxon>
        <taxon>Viridiplantae</taxon>
        <taxon>Streptophyta</taxon>
        <taxon>Embryophyta</taxon>
        <taxon>Tracheophyta</taxon>
        <taxon>Spermatophyta</taxon>
        <taxon>Magnoliopsida</taxon>
        <taxon>eudicotyledons</taxon>
        <taxon>Gunneridae</taxon>
        <taxon>Pentapetalae</taxon>
        <taxon>rosids</taxon>
        <taxon>fabids</taxon>
        <taxon>Cucurbitales</taxon>
        <taxon>Cucurbitaceae</taxon>
        <taxon>Momordiceae</taxon>
        <taxon>Momordica</taxon>
    </lineage>
</organism>
<sequence>MAGLAIVLDLLRKNQSLNKAEGLHSHGLFSAASAAAAAAATVASGTPFAFRAFLGNYGILVAHCDAGIDVTEDYLSNLRSASRKIFAHESLQYSTKEYKLELKPLFSAFQPRMLGMTTLRSFLMFYLPLLEPHAKLEDDDDEDFLSDAQEEKQPVDFVAPLKKSIKQIVRETTVVTTRRVLERIAVHYASQRMAWKLLKDVPKSAVRKAERGLSTSVYFFRVSRTTFRGHALGVAASWLVQVGIEIYRYISAKVKSTEDDIVVETEKVILLRKKIAGATLRCSASLVFASIGSGIGATLFRPSAGQWIGCAVGDLAGPVIVTVCLEKGLNLDL</sequence>
<dbReference type="KEGG" id="mcha:111010572"/>